<dbReference type="AlphaFoldDB" id="A0AAN7PBD7"/>
<evidence type="ECO:0000313" key="3">
    <source>
        <dbReference type="Proteomes" id="UP001353858"/>
    </source>
</evidence>
<gene>
    <name evidence="2" type="ORF">RN001_004458</name>
</gene>
<proteinExistence type="predicted"/>
<name>A0AAN7PBD7_9COLE</name>
<dbReference type="Proteomes" id="UP001353858">
    <property type="component" value="Unassembled WGS sequence"/>
</dbReference>
<organism evidence="2 3">
    <name type="scientific">Aquatica leii</name>
    <dbReference type="NCBI Taxonomy" id="1421715"/>
    <lineage>
        <taxon>Eukaryota</taxon>
        <taxon>Metazoa</taxon>
        <taxon>Ecdysozoa</taxon>
        <taxon>Arthropoda</taxon>
        <taxon>Hexapoda</taxon>
        <taxon>Insecta</taxon>
        <taxon>Pterygota</taxon>
        <taxon>Neoptera</taxon>
        <taxon>Endopterygota</taxon>
        <taxon>Coleoptera</taxon>
        <taxon>Polyphaga</taxon>
        <taxon>Elateriformia</taxon>
        <taxon>Elateroidea</taxon>
        <taxon>Lampyridae</taxon>
        <taxon>Luciolinae</taxon>
        <taxon>Aquatica</taxon>
    </lineage>
</organism>
<keyword evidence="3" id="KW-1185">Reference proteome</keyword>
<reference evidence="3" key="1">
    <citation type="submission" date="2023-01" db="EMBL/GenBank/DDBJ databases">
        <title>Key to firefly adult light organ development and bioluminescence: homeobox transcription factors regulate luciferase expression and transportation to peroxisome.</title>
        <authorList>
            <person name="Fu X."/>
        </authorList>
    </citation>
    <scope>NUCLEOTIDE SEQUENCE [LARGE SCALE GENOMIC DNA]</scope>
</reference>
<protein>
    <submittedName>
        <fullName evidence="2">Uncharacterized protein</fullName>
    </submittedName>
</protein>
<dbReference type="EMBL" id="JARPUR010000002">
    <property type="protein sequence ID" value="KAK4881139.1"/>
    <property type="molecule type" value="Genomic_DNA"/>
</dbReference>
<feature type="region of interest" description="Disordered" evidence="1">
    <location>
        <begin position="29"/>
        <end position="70"/>
    </location>
</feature>
<comment type="caution">
    <text evidence="2">The sequence shown here is derived from an EMBL/GenBank/DDBJ whole genome shotgun (WGS) entry which is preliminary data.</text>
</comment>
<feature type="compositionally biased region" description="Polar residues" evidence="1">
    <location>
        <begin position="40"/>
        <end position="49"/>
    </location>
</feature>
<evidence type="ECO:0000256" key="1">
    <source>
        <dbReference type="SAM" id="MobiDB-lite"/>
    </source>
</evidence>
<evidence type="ECO:0000313" key="2">
    <source>
        <dbReference type="EMBL" id="KAK4881139.1"/>
    </source>
</evidence>
<dbReference type="PANTHER" id="PTHR46409:SF1">
    <property type="entry name" value="HTH PSQ-TYPE DOMAIN-CONTAINING PROTEIN"/>
    <property type="match status" value="1"/>
</dbReference>
<dbReference type="PANTHER" id="PTHR46409">
    <property type="entry name" value="HTH PSQ-TYPE DOMAIN-CONTAINING PROTEIN"/>
    <property type="match status" value="1"/>
</dbReference>
<accession>A0AAN7PBD7</accession>
<sequence>MIIGTVDLLTSKRKTKLSDRKIKLKSYYDSSVCEPGPSHENPNTSITSESSDEEQTLPSPSSSSKPASKKRKIASLKNLSTICDRYGISDRAAAAVASAVLQDVKINIEVITLKIVMKGEKKYRSTSVEEHISIIKEPGSVYVGYAFPSHGTAKGLESAIFQTVTGQLNKNMSLEDTLAIGRDGTVTNTGKYGGVIRLLEKPRHFWKLVYYCRYLPQELKSIVDPVIKRNAFFAHPENLLLSMLSDEQKHVRELAARRILKARKLSESLQLRVFEVPKINLNASFYIDLIDWQQSYSQPPILTNVPDKTLHSLVESGGDDEVLFLRLPCHTQAVVRAVKTVTEASMQLCHKTAREALIKNKIISRTLMPKFESKKDFKVI</sequence>